<organism evidence="12 13">
    <name type="scientific">Longimicrobium terrae</name>
    <dbReference type="NCBI Taxonomy" id="1639882"/>
    <lineage>
        <taxon>Bacteria</taxon>
        <taxon>Pseudomonadati</taxon>
        <taxon>Gemmatimonadota</taxon>
        <taxon>Longimicrobiia</taxon>
        <taxon>Longimicrobiales</taxon>
        <taxon>Longimicrobiaceae</taxon>
        <taxon>Longimicrobium</taxon>
    </lineage>
</organism>
<dbReference type="InterPro" id="IPR037682">
    <property type="entry name" value="TonB_C"/>
</dbReference>
<keyword evidence="10" id="KW-0732">Signal</keyword>
<dbReference type="RefSeq" id="WP_170036032.1">
    <property type="nucleotide sequence ID" value="NZ_JABDTL010000002.1"/>
</dbReference>
<dbReference type="GO" id="GO:0015031">
    <property type="term" value="P:protein transport"/>
    <property type="evidence" value="ECO:0007669"/>
    <property type="project" value="UniProtKB-KW"/>
</dbReference>
<keyword evidence="8" id="KW-1133">Transmembrane helix</keyword>
<feature type="chain" id="PRO_5032314688" evidence="10">
    <location>
        <begin position="25"/>
        <end position="167"/>
    </location>
</feature>
<keyword evidence="7" id="KW-0653">Protein transport</keyword>
<dbReference type="Pfam" id="PF03544">
    <property type="entry name" value="TonB_C"/>
    <property type="match status" value="1"/>
</dbReference>
<name>A0A841GW85_9BACT</name>
<keyword evidence="3" id="KW-0813">Transport</keyword>
<dbReference type="GO" id="GO:0055085">
    <property type="term" value="P:transmembrane transport"/>
    <property type="evidence" value="ECO:0007669"/>
    <property type="project" value="InterPro"/>
</dbReference>
<evidence type="ECO:0000256" key="8">
    <source>
        <dbReference type="ARBA" id="ARBA00022989"/>
    </source>
</evidence>
<dbReference type="AlphaFoldDB" id="A0A841GW85"/>
<evidence type="ECO:0000256" key="3">
    <source>
        <dbReference type="ARBA" id="ARBA00022448"/>
    </source>
</evidence>
<proteinExistence type="inferred from homology"/>
<dbReference type="GO" id="GO:0098797">
    <property type="term" value="C:plasma membrane protein complex"/>
    <property type="evidence" value="ECO:0007669"/>
    <property type="project" value="TreeGrafter"/>
</dbReference>
<accession>A0A841GW85</accession>
<comment type="subcellular location">
    <subcellularLocation>
        <location evidence="1">Cell inner membrane</location>
        <topology evidence="1">Single-pass membrane protein</topology>
        <orientation evidence="1">Periplasmic side</orientation>
    </subcellularLocation>
</comment>
<feature type="domain" description="TonB C-terminal" evidence="11">
    <location>
        <begin position="44"/>
        <end position="139"/>
    </location>
</feature>
<evidence type="ECO:0000313" key="12">
    <source>
        <dbReference type="EMBL" id="MBB6069843.1"/>
    </source>
</evidence>
<evidence type="ECO:0000313" key="13">
    <source>
        <dbReference type="Proteomes" id="UP000582837"/>
    </source>
</evidence>
<evidence type="ECO:0000259" key="11">
    <source>
        <dbReference type="PROSITE" id="PS52015"/>
    </source>
</evidence>
<evidence type="ECO:0000256" key="5">
    <source>
        <dbReference type="ARBA" id="ARBA00022519"/>
    </source>
</evidence>
<keyword evidence="13" id="KW-1185">Reference proteome</keyword>
<dbReference type="InterPro" id="IPR051045">
    <property type="entry name" value="TonB-dependent_transducer"/>
</dbReference>
<reference evidence="12 13" key="1">
    <citation type="submission" date="2020-08" db="EMBL/GenBank/DDBJ databases">
        <title>Genomic Encyclopedia of Type Strains, Phase IV (KMG-IV): sequencing the most valuable type-strain genomes for metagenomic binning, comparative biology and taxonomic classification.</title>
        <authorList>
            <person name="Goeker M."/>
        </authorList>
    </citation>
    <scope>NUCLEOTIDE SEQUENCE [LARGE SCALE GENOMIC DNA]</scope>
    <source>
        <strain evidence="12 13">DSM 29007</strain>
    </source>
</reference>
<keyword evidence="5" id="KW-0997">Cell inner membrane</keyword>
<keyword evidence="6" id="KW-0812">Transmembrane</keyword>
<evidence type="ECO:0000256" key="2">
    <source>
        <dbReference type="ARBA" id="ARBA00006555"/>
    </source>
</evidence>
<evidence type="ECO:0000256" key="6">
    <source>
        <dbReference type="ARBA" id="ARBA00022692"/>
    </source>
</evidence>
<evidence type="ECO:0000256" key="7">
    <source>
        <dbReference type="ARBA" id="ARBA00022927"/>
    </source>
</evidence>
<dbReference type="PANTHER" id="PTHR33446:SF2">
    <property type="entry name" value="PROTEIN TONB"/>
    <property type="match status" value="1"/>
</dbReference>
<dbReference type="PANTHER" id="PTHR33446">
    <property type="entry name" value="PROTEIN TONB-RELATED"/>
    <property type="match status" value="1"/>
</dbReference>
<gene>
    <name evidence="12" type="ORF">HNQ61_001460</name>
</gene>
<keyword evidence="9" id="KW-0472">Membrane</keyword>
<protein>
    <submittedName>
        <fullName evidence="12">TonB family protein</fullName>
    </submittedName>
</protein>
<evidence type="ECO:0000256" key="1">
    <source>
        <dbReference type="ARBA" id="ARBA00004383"/>
    </source>
</evidence>
<evidence type="ECO:0000256" key="9">
    <source>
        <dbReference type="ARBA" id="ARBA00023136"/>
    </source>
</evidence>
<comment type="similarity">
    <text evidence="2">Belongs to the TonB family.</text>
</comment>
<dbReference type="SUPFAM" id="SSF74653">
    <property type="entry name" value="TolA/TonB C-terminal domain"/>
    <property type="match status" value="1"/>
</dbReference>
<dbReference type="PROSITE" id="PS52015">
    <property type="entry name" value="TONB_CTD"/>
    <property type="match status" value="1"/>
</dbReference>
<dbReference type="InterPro" id="IPR006260">
    <property type="entry name" value="TonB/TolA_C"/>
</dbReference>
<dbReference type="Gene3D" id="3.30.1150.10">
    <property type="match status" value="1"/>
</dbReference>
<comment type="caution">
    <text evidence="12">The sequence shown here is derived from an EMBL/GenBank/DDBJ whole genome shotgun (WGS) entry which is preliminary data.</text>
</comment>
<dbReference type="EMBL" id="JACHIA010000003">
    <property type="protein sequence ID" value="MBB6069843.1"/>
    <property type="molecule type" value="Genomic_DNA"/>
</dbReference>
<dbReference type="Proteomes" id="UP000582837">
    <property type="component" value="Unassembled WGS sequence"/>
</dbReference>
<evidence type="ECO:0000256" key="10">
    <source>
        <dbReference type="SAM" id="SignalP"/>
    </source>
</evidence>
<dbReference type="GO" id="GO:0031992">
    <property type="term" value="F:energy transducer activity"/>
    <property type="evidence" value="ECO:0007669"/>
    <property type="project" value="TreeGrafter"/>
</dbReference>
<keyword evidence="4" id="KW-1003">Cell membrane</keyword>
<feature type="signal peptide" evidence="10">
    <location>
        <begin position="1"/>
        <end position="24"/>
    </location>
</feature>
<sequence>MIPIHKTGLALACACVLMCAPARAQTSPDTAGLYDLSAVEVMPRPLNAADLEAVMEANYPPARRAAGVSAQVTVRIVVGADGLPRDTRVVASTDSAFDAPTLQAVKLLRFSPARVGGRAVQVHVQVPIYWQTLSDTKPPAPSALPARRPLAATDHPAPLIPRCTIRE</sequence>
<dbReference type="NCBIfam" id="TIGR01352">
    <property type="entry name" value="tonB_Cterm"/>
    <property type="match status" value="1"/>
</dbReference>
<evidence type="ECO:0000256" key="4">
    <source>
        <dbReference type="ARBA" id="ARBA00022475"/>
    </source>
</evidence>